<dbReference type="OrthoDB" id="2014828at2759"/>
<dbReference type="GO" id="GO:0004672">
    <property type="term" value="F:protein kinase activity"/>
    <property type="evidence" value="ECO:0007669"/>
    <property type="project" value="InterPro"/>
</dbReference>
<organism evidence="19 20">
    <name type="scientific">Beta vulgaris subsp. vulgaris</name>
    <name type="common">Beet</name>
    <dbReference type="NCBI Taxonomy" id="3555"/>
    <lineage>
        <taxon>Eukaryota</taxon>
        <taxon>Viridiplantae</taxon>
        <taxon>Streptophyta</taxon>
        <taxon>Embryophyta</taxon>
        <taxon>Tracheophyta</taxon>
        <taxon>Spermatophyta</taxon>
        <taxon>Magnoliopsida</taxon>
        <taxon>eudicotyledons</taxon>
        <taxon>Gunneridae</taxon>
        <taxon>Pentapetalae</taxon>
        <taxon>Caryophyllales</taxon>
        <taxon>Chenopodiaceae</taxon>
        <taxon>Betoideae</taxon>
        <taxon>Beta</taxon>
    </lineage>
</organism>
<evidence type="ECO:0000256" key="8">
    <source>
        <dbReference type="ARBA" id="ARBA00022741"/>
    </source>
</evidence>
<dbReference type="OMA" id="FDIREME"/>
<dbReference type="SMART" id="SM00220">
    <property type="entry name" value="S_TKc"/>
    <property type="match status" value="1"/>
</dbReference>
<evidence type="ECO:0000256" key="6">
    <source>
        <dbReference type="ARBA" id="ARBA00022729"/>
    </source>
</evidence>
<dbReference type="InterPro" id="IPR000985">
    <property type="entry name" value="Lectin_LegA_CS"/>
</dbReference>
<feature type="region of interest" description="Disordered" evidence="15">
    <location>
        <begin position="493"/>
        <end position="515"/>
    </location>
</feature>
<dbReference type="PROSITE" id="PS00308">
    <property type="entry name" value="LECTIN_LEGUME_ALPHA"/>
    <property type="match status" value="1"/>
</dbReference>
<evidence type="ECO:0000256" key="9">
    <source>
        <dbReference type="ARBA" id="ARBA00022777"/>
    </source>
</evidence>
<evidence type="ECO:0000256" key="10">
    <source>
        <dbReference type="ARBA" id="ARBA00022840"/>
    </source>
</evidence>
<evidence type="ECO:0000256" key="16">
    <source>
        <dbReference type="SAM" id="Phobius"/>
    </source>
</evidence>
<dbReference type="PROSITE" id="PS00108">
    <property type="entry name" value="PROTEIN_KINASE_ST"/>
    <property type="match status" value="1"/>
</dbReference>
<dbReference type="SUPFAM" id="SSF56112">
    <property type="entry name" value="Protein kinase-like (PK-like)"/>
    <property type="match status" value="1"/>
</dbReference>
<keyword evidence="6 17" id="KW-0732">Signal</keyword>
<keyword evidence="20" id="KW-1185">Reference proteome</keyword>
<sequence length="515" mass="56825">MRDPIVPSLVLICVSLLLLYLPLANSLNFSFPRFGPNTPNISFHNDSFASNEVIQLTRNQQDSRLSHSVGRASYSWPVRIWNNSTGELTDFTTHFSFVIRQLDNTTFGDGLAFFLAPFDSSESAPNASSGGYLGIMKNGSIANAWVTYDSSTKNLSVFLTYDDDPVYNGNSSLSYIIDLSTVLPEWVRVGFSASTCLYAEIHNIYSWNFNSTLADTNTTEATESVRRSKNRAGLIGGIIAGIGVLVVGLVLVGVMWRRRSIEEKNDMDFGVDDDDFDKGTGPRRFTYRELSQATNNFSEERKLGEGGFGGVFLGLLEDPSREIAVKKISKGSKQGKKKYVSEVNIISRLRHRNLVQLLGWCHDQGLLLLIYEFMPNSSLDAHLYGGKKVALSWTVRFNIVHRDIKSSNVMLDSNFQAKLGDFGLARLVDHGMGSQTTVLADYTLRPSMRQVINVLNSEAPLPSLSLKFPVPIYFSPPPMNVDILSTSSSGFTGSTNSSSQSVYSGTAPLLSQKTN</sequence>
<dbReference type="AlphaFoldDB" id="A0A0J8CFW3"/>
<evidence type="ECO:0000256" key="12">
    <source>
        <dbReference type="ARBA" id="ARBA00023136"/>
    </source>
</evidence>
<evidence type="ECO:0000256" key="1">
    <source>
        <dbReference type="ARBA" id="ARBA00004479"/>
    </source>
</evidence>
<keyword evidence="13" id="KW-0675">Receptor</keyword>
<gene>
    <name evidence="19" type="ORF">BVRB_4g091090</name>
</gene>
<feature type="domain" description="Protein kinase" evidence="18">
    <location>
        <begin position="297"/>
        <end position="515"/>
    </location>
</feature>
<comment type="similarity">
    <text evidence="3">In the C-terminal section; belongs to the protein kinase superfamily. Ser/Thr protein kinase family.</text>
</comment>
<feature type="transmembrane region" description="Helical" evidence="16">
    <location>
        <begin position="234"/>
        <end position="256"/>
    </location>
</feature>
<reference evidence="19 20" key="1">
    <citation type="journal article" date="2014" name="Nature">
        <title>The genome of the recently domesticated crop plant sugar beet (Beta vulgaris).</title>
        <authorList>
            <person name="Dohm J.C."/>
            <person name="Minoche A.E."/>
            <person name="Holtgrawe D."/>
            <person name="Capella-Gutierrez S."/>
            <person name="Zakrzewski F."/>
            <person name="Tafer H."/>
            <person name="Rupp O."/>
            <person name="Sorensen T.R."/>
            <person name="Stracke R."/>
            <person name="Reinhardt R."/>
            <person name="Goesmann A."/>
            <person name="Kraft T."/>
            <person name="Schulz B."/>
            <person name="Stadler P.F."/>
            <person name="Schmidt T."/>
            <person name="Gabaldon T."/>
            <person name="Lehrach H."/>
            <person name="Weisshaar B."/>
            <person name="Himmelbauer H."/>
        </authorList>
    </citation>
    <scope>NUCLEOTIDE SEQUENCE [LARGE SCALE GENOMIC DNA]</scope>
    <source>
        <tissue evidence="19">Taproot</tissue>
    </source>
</reference>
<dbReference type="Gene3D" id="1.10.510.10">
    <property type="entry name" value="Transferase(Phosphotransferase) domain 1"/>
    <property type="match status" value="1"/>
</dbReference>
<evidence type="ECO:0000256" key="15">
    <source>
        <dbReference type="SAM" id="MobiDB-lite"/>
    </source>
</evidence>
<dbReference type="EMBL" id="KQ090084">
    <property type="protein sequence ID" value="KMT12650.1"/>
    <property type="molecule type" value="Genomic_DNA"/>
</dbReference>
<keyword evidence="4" id="KW-0808">Transferase</keyword>
<evidence type="ECO:0000256" key="11">
    <source>
        <dbReference type="ARBA" id="ARBA00022989"/>
    </source>
</evidence>
<keyword evidence="10 14" id="KW-0067">ATP-binding</keyword>
<evidence type="ECO:0000256" key="13">
    <source>
        <dbReference type="ARBA" id="ARBA00023170"/>
    </source>
</evidence>
<evidence type="ECO:0000256" key="4">
    <source>
        <dbReference type="ARBA" id="ARBA00022679"/>
    </source>
</evidence>
<evidence type="ECO:0000313" key="20">
    <source>
        <dbReference type="Proteomes" id="UP000035740"/>
    </source>
</evidence>
<dbReference type="InterPro" id="IPR050528">
    <property type="entry name" value="L-type_Lectin-RKs"/>
</dbReference>
<dbReference type="InterPro" id="IPR013320">
    <property type="entry name" value="ConA-like_dom_sf"/>
</dbReference>
<comment type="subcellular location">
    <subcellularLocation>
        <location evidence="1">Membrane</location>
        <topology evidence="1">Single-pass type I membrane protein</topology>
    </subcellularLocation>
</comment>
<evidence type="ECO:0000256" key="2">
    <source>
        <dbReference type="ARBA" id="ARBA00008536"/>
    </source>
</evidence>
<keyword evidence="12 16" id="KW-0472">Membrane</keyword>
<dbReference type="PROSITE" id="PS00107">
    <property type="entry name" value="PROTEIN_KINASE_ATP"/>
    <property type="match status" value="1"/>
</dbReference>
<feature type="binding site" evidence="14">
    <location>
        <position position="327"/>
    </location>
    <ligand>
        <name>ATP</name>
        <dbReference type="ChEBI" id="CHEBI:30616"/>
    </ligand>
</feature>
<dbReference type="Gramene" id="KMT12650">
    <property type="protein sequence ID" value="KMT12650"/>
    <property type="gene ID" value="BVRB_4g091090"/>
</dbReference>
<dbReference type="GO" id="GO:0030246">
    <property type="term" value="F:carbohydrate binding"/>
    <property type="evidence" value="ECO:0007669"/>
    <property type="project" value="UniProtKB-KW"/>
</dbReference>
<keyword evidence="5 16" id="KW-0812">Transmembrane</keyword>
<comment type="similarity">
    <text evidence="2">In the N-terminal section; belongs to the leguminous lectin family.</text>
</comment>
<dbReference type="SUPFAM" id="SSF49899">
    <property type="entry name" value="Concanavalin A-like lectins/glucanases"/>
    <property type="match status" value="1"/>
</dbReference>
<evidence type="ECO:0000256" key="3">
    <source>
        <dbReference type="ARBA" id="ARBA00010217"/>
    </source>
</evidence>
<dbReference type="InterPro" id="IPR001220">
    <property type="entry name" value="Legume_lectin_dom"/>
</dbReference>
<dbReference type="Pfam" id="PF00139">
    <property type="entry name" value="Lectin_legB"/>
    <property type="match status" value="1"/>
</dbReference>
<name>A0A0J8CFW3_BETVV</name>
<feature type="chain" id="PRO_5005295845" description="Protein kinase domain-containing protein" evidence="17">
    <location>
        <begin position="27"/>
        <end position="515"/>
    </location>
</feature>
<dbReference type="InterPro" id="IPR017441">
    <property type="entry name" value="Protein_kinase_ATP_BS"/>
</dbReference>
<evidence type="ECO:0000259" key="18">
    <source>
        <dbReference type="PROSITE" id="PS50011"/>
    </source>
</evidence>
<proteinExistence type="inferred from homology"/>
<keyword evidence="8 14" id="KW-0547">Nucleotide-binding</keyword>
<evidence type="ECO:0000256" key="5">
    <source>
        <dbReference type="ARBA" id="ARBA00022692"/>
    </source>
</evidence>
<dbReference type="GO" id="GO:0005524">
    <property type="term" value="F:ATP binding"/>
    <property type="evidence" value="ECO:0007669"/>
    <property type="project" value="UniProtKB-UniRule"/>
</dbReference>
<feature type="compositionally biased region" description="Low complexity" evidence="15">
    <location>
        <begin position="493"/>
        <end position="506"/>
    </location>
</feature>
<keyword evidence="7" id="KW-0430">Lectin</keyword>
<dbReference type="GO" id="GO:0016020">
    <property type="term" value="C:membrane"/>
    <property type="evidence" value="ECO:0007669"/>
    <property type="project" value="UniProtKB-SubCell"/>
</dbReference>
<dbReference type="PANTHER" id="PTHR27007">
    <property type="match status" value="1"/>
</dbReference>
<dbReference type="Gene3D" id="3.30.200.20">
    <property type="entry name" value="Phosphorylase Kinase, domain 1"/>
    <property type="match status" value="1"/>
</dbReference>
<protein>
    <recommendedName>
        <fullName evidence="18">Protein kinase domain-containing protein</fullName>
    </recommendedName>
</protein>
<keyword evidence="9" id="KW-0418">Kinase</keyword>
<dbReference type="PROSITE" id="PS50011">
    <property type="entry name" value="PROTEIN_KINASE_DOM"/>
    <property type="match status" value="1"/>
</dbReference>
<dbReference type="InterPro" id="IPR008271">
    <property type="entry name" value="Ser/Thr_kinase_AS"/>
</dbReference>
<dbReference type="InterPro" id="IPR011009">
    <property type="entry name" value="Kinase-like_dom_sf"/>
</dbReference>
<feature type="signal peptide" evidence="17">
    <location>
        <begin position="1"/>
        <end position="26"/>
    </location>
</feature>
<dbReference type="Gene3D" id="2.60.120.200">
    <property type="match status" value="2"/>
</dbReference>
<evidence type="ECO:0000256" key="7">
    <source>
        <dbReference type="ARBA" id="ARBA00022734"/>
    </source>
</evidence>
<dbReference type="InterPro" id="IPR000719">
    <property type="entry name" value="Prot_kinase_dom"/>
</dbReference>
<evidence type="ECO:0000256" key="17">
    <source>
        <dbReference type="SAM" id="SignalP"/>
    </source>
</evidence>
<dbReference type="Proteomes" id="UP000035740">
    <property type="component" value="Chromosome 4"/>
</dbReference>
<dbReference type="CDD" id="cd06899">
    <property type="entry name" value="lectin_legume_LecRK_Arcelin_ConA"/>
    <property type="match status" value="1"/>
</dbReference>
<dbReference type="Pfam" id="PF00069">
    <property type="entry name" value="Pkinase"/>
    <property type="match status" value="1"/>
</dbReference>
<evidence type="ECO:0000256" key="14">
    <source>
        <dbReference type="PROSITE-ProRule" id="PRU10141"/>
    </source>
</evidence>
<evidence type="ECO:0000313" key="19">
    <source>
        <dbReference type="EMBL" id="KMT12650.1"/>
    </source>
</evidence>
<accession>A0A0J8CFW3</accession>
<keyword evidence="11 16" id="KW-1133">Transmembrane helix</keyword>
<dbReference type="FunFam" id="3.30.200.20:FF:000168">
    <property type="entry name" value="L-type lectin-domain containing receptor kinase IX.1"/>
    <property type="match status" value="1"/>
</dbReference>